<keyword evidence="2" id="KW-1185">Reference proteome</keyword>
<organism evidence="1 2">
    <name type="scientific">Cotesia glomerata</name>
    <name type="common">Lepidopteran parasitic wasp</name>
    <name type="synonym">Apanteles glomeratus</name>
    <dbReference type="NCBI Taxonomy" id="32391"/>
    <lineage>
        <taxon>Eukaryota</taxon>
        <taxon>Metazoa</taxon>
        <taxon>Ecdysozoa</taxon>
        <taxon>Arthropoda</taxon>
        <taxon>Hexapoda</taxon>
        <taxon>Insecta</taxon>
        <taxon>Pterygota</taxon>
        <taxon>Neoptera</taxon>
        <taxon>Endopterygota</taxon>
        <taxon>Hymenoptera</taxon>
        <taxon>Apocrita</taxon>
        <taxon>Ichneumonoidea</taxon>
        <taxon>Braconidae</taxon>
        <taxon>Microgastrinae</taxon>
        <taxon>Cotesia</taxon>
    </lineage>
</organism>
<comment type="caution">
    <text evidence="1">The sequence shown here is derived from an EMBL/GenBank/DDBJ whole genome shotgun (WGS) entry which is preliminary data.</text>
</comment>
<accession>A0AAV7J6P4</accession>
<evidence type="ECO:0000313" key="2">
    <source>
        <dbReference type="Proteomes" id="UP000826195"/>
    </source>
</evidence>
<name>A0AAV7J6P4_COTGL</name>
<evidence type="ECO:0000313" key="1">
    <source>
        <dbReference type="EMBL" id="KAH0567457.1"/>
    </source>
</evidence>
<proteinExistence type="predicted"/>
<reference evidence="1 2" key="1">
    <citation type="journal article" date="2021" name="J. Hered.">
        <title>A chromosome-level genome assembly of the parasitoid wasp, Cotesia glomerata (Hymenoptera: Braconidae).</title>
        <authorList>
            <person name="Pinto B.J."/>
            <person name="Weis J.J."/>
            <person name="Gamble T."/>
            <person name="Ode P.J."/>
            <person name="Paul R."/>
            <person name="Zaspel J.M."/>
        </authorList>
    </citation>
    <scope>NUCLEOTIDE SEQUENCE [LARGE SCALE GENOMIC DNA]</scope>
    <source>
        <strain evidence="1">CgM1</strain>
    </source>
</reference>
<sequence>MKGRIRLESYHASLASSLLENSDRKAVSRKQTQSHWFSLTRVLYSHTTFTSAKQLTRKSRTFALILEGVGFRLEPEASDYSNQTSTPYIHGVAFEYAKSPLVQFDRSKRERVKNEKRA</sequence>
<gene>
    <name evidence="1" type="ORF">KQX54_010144</name>
</gene>
<dbReference type="EMBL" id="JAHXZJ010000001">
    <property type="protein sequence ID" value="KAH0567457.1"/>
    <property type="molecule type" value="Genomic_DNA"/>
</dbReference>
<dbReference type="AlphaFoldDB" id="A0AAV7J6P4"/>
<dbReference type="Proteomes" id="UP000826195">
    <property type="component" value="Unassembled WGS sequence"/>
</dbReference>
<protein>
    <submittedName>
        <fullName evidence="1">Uncharacterized protein</fullName>
    </submittedName>
</protein>